<protein>
    <recommendedName>
        <fullName evidence="1">DUF427 domain-containing protein</fullName>
    </recommendedName>
</protein>
<dbReference type="InterPro" id="IPR038694">
    <property type="entry name" value="DUF427_sf"/>
</dbReference>
<dbReference type="Gene3D" id="2.170.150.40">
    <property type="entry name" value="Domain of unknown function (DUF427)"/>
    <property type="match status" value="1"/>
</dbReference>
<keyword evidence="3" id="KW-1185">Reference proteome</keyword>
<evidence type="ECO:0000313" key="3">
    <source>
        <dbReference type="Proteomes" id="UP000215377"/>
    </source>
</evidence>
<feature type="domain" description="DUF427" evidence="1">
    <location>
        <begin position="15"/>
        <end position="105"/>
    </location>
</feature>
<gene>
    <name evidence="2" type="ORF">ATO3_04860</name>
</gene>
<dbReference type="RefSeq" id="WP_088648638.1">
    <property type="nucleotide sequence ID" value="NZ_AQQR01000001.1"/>
</dbReference>
<comment type="caution">
    <text evidence="2">The sequence shown here is derived from an EMBL/GenBank/DDBJ whole genome shotgun (WGS) entry which is preliminary data.</text>
</comment>
<organism evidence="2 3">
    <name type="scientific">Marinibacterium profundimaris</name>
    <dbReference type="NCBI Taxonomy" id="1679460"/>
    <lineage>
        <taxon>Bacteria</taxon>
        <taxon>Pseudomonadati</taxon>
        <taxon>Pseudomonadota</taxon>
        <taxon>Alphaproteobacteria</taxon>
        <taxon>Rhodobacterales</taxon>
        <taxon>Paracoccaceae</taxon>
        <taxon>Marinibacterium</taxon>
    </lineage>
</organism>
<evidence type="ECO:0000259" key="1">
    <source>
        <dbReference type="Pfam" id="PF04248"/>
    </source>
</evidence>
<accession>A0A225NSY8</accession>
<proteinExistence type="predicted"/>
<dbReference type="PANTHER" id="PTHR34310:SF9">
    <property type="entry name" value="BLR5716 PROTEIN"/>
    <property type="match status" value="1"/>
</dbReference>
<name>A0A225NSY8_9RHOB</name>
<dbReference type="PANTHER" id="PTHR34310">
    <property type="entry name" value="DUF427 DOMAIN PROTEIN (AFU_ORTHOLOGUE AFUA_3G02220)"/>
    <property type="match status" value="1"/>
</dbReference>
<dbReference type="Proteomes" id="UP000215377">
    <property type="component" value="Unassembled WGS sequence"/>
</dbReference>
<dbReference type="InterPro" id="IPR007361">
    <property type="entry name" value="DUF427"/>
</dbReference>
<reference evidence="2 3" key="1">
    <citation type="submission" date="2013-04" db="EMBL/GenBank/DDBJ databases">
        <title>Oceanicola sp. 22II1-22F33 Genome Sequencing.</title>
        <authorList>
            <person name="Lai Q."/>
            <person name="Li G."/>
            <person name="Shao Z."/>
        </authorList>
    </citation>
    <scope>NUCLEOTIDE SEQUENCE [LARGE SCALE GENOMIC DNA]</scope>
    <source>
        <strain evidence="2 3">22II1-22F33</strain>
    </source>
</reference>
<dbReference type="AlphaFoldDB" id="A0A225NSY8"/>
<dbReference type="EMBL" id="AQQR01000001">
    <property type="protein sequence ID" value="OWU77962.1"/>
    <property type="molecule type" value="Genomic_DNA"/>
</dbReference>
<sequence length="114" mass="12752">MADHIRIRKADGVWTVRSGGAVLAESSNALEVTEGDYPMVIYFPRSDIAMAFLERTDKVTTCPWKGDANYYSIMNRSATIENGAWTYENPVDAVAQLKDHVAFYATDDVTVERI</sequence>
<evidence type="ECO:0000313" key="2">
    <source>
        <dbReference type="EMBL" id="OWU77962.1"/>
    </source>
</evidence>
<dbReference type="Pfam" id="PF04248">
    <property type="entry name" value="NTP_transf_9"/>
    <property type="match status" value="1"/>
</dbReference>
<dbReference type="OrthoDB" id="9815163at2"/>